<organism evidence="1">
    <name type="scientific">Diabrotica virgifera virgifera</name>
    <name type="common">western corn rootworm</name>
    <dbReference type="NCBI Taxonomy" id="50390"/>
    <lineage>
        <taxon>Eukaryota</taxon>
        <taxon>Metazoa</taxon>
        <taxon>Ecdysozoa</taxon>
        <taxon>Arthropoda</taxon>
        <taxon>Hexapoda</taxon>
        <taxon>Insecta</taxon>
        <taxon>Pterygota</taxon>
        <taxon>Neoptera</taxon>
        <taxon>Endopterygota</taxon>
        <taxon>Coleoptera</taxon>
        <taxon>Polyphaga</taxon>
        <taxon>Cucujiformia</taxon>
        <taxon>Chrysomeloidea</taxon>
        <taxon>Chrysomelidae</taxon>
        <taxon>Galerucinae</taxon>
        <taxon>Diabroticina</taxon>
        <taxon>Diabroticites</taxon>
        <taxon>Diabrotica</taxon>
    </lineage>
</organism>
<evidence type="ECO:0000313" key="1">
    <source>
        <dbReference type="RefSeq" id="XP_028154922.1"/>
    </source>
</evidence>
<reference evidence="1" key="1">
    <citation type="submission" date="2025-08" db="UniProtKB">
        <authorList>
            <consortium name="RefSeq"/>
        </authorList>
    </citation>
    <scope>IDENTIFICATION</scope>
    <source>
        <tissue evidence="1">Whole insect</tissue>
    </source>
</reference>
<protein>
    <submittedName>
        <fullName evidence="1">Uncharacterized protein LOC114348574</fullName>
    </submittedName>
</protein>
<gene>
    <name evidence="1" type="primary">LOC114348574</name>
</gene>
<dbReference type="InParanoid" id="A0A6P7H8L1"/>
<accession>A0A6P7H8L1</accession>
<dbReference type="RefSeq" id="XP_028154922.1">
    <property type="nucleotide sequence ID" value="XM_028299121.1"/>
</dbReference>
<proteinExistence type="predicted"/>
<dbReference type="AlphaFoldDB" id="A0A6P7H8L1"/>
<name>A0A6P7H8L1_DIAVI</name>
<sequence>MEVKQESIINFPKEECEIKVENIDVYDVEVSYSVKTEVKDELLESCSPNNDTHSNFDDANSIDSKTKVFYIEDIKLEEEDKPDIIPIENDFNTGEFSKKLCTHEYKDSLILNSLANTPLKKVVF</sequence>